<name>A0ACB8SP70_9AGAM</name>
<sequence length="454" mass="51185">MHLRLRSSRRFPFAYAAVLNEWSGQAYIDNTGGGRPNYSREDVVQRLGEPGPYLEDLTLQQTVVPNLLGGQVPTHLRRLRLFDMHLHPTACILRAPMLSVLEIRNTFIWEDRTRLLEGLRSLPNLEILVLDTFENGMSGDRDPPAQPRHSIPLPRLKYLQIRDVVSDELMNCIQMPSNVVFSVAVEVDDVPRGDQWHPAQGARMHSHIPSHVLHAIQFSVLNIHPFRTYENNALPGIGFTVGMQIPGSQPTAFPPSFPPKLTYIMEWCHPWANLNHVENRISRLANCFLRGVQQVTLLQVTHNHFEVPGEWASISRKCKVVQWIIAGDRAASGLVTALLHQSQATFFPRLSTLGLLDANLGGPIGSNLALIDGVMRAIELRTRSTVRVLRLVLEACEVSAQQVQVLQDHGQRHGYQVIWDRRTRRIPVVLKGHWEGREEEAAQLLAGNYTIGQA</sequence>
<evidence type="ECO:0000313" key="2">
    <source>
        <dbReference type="Proteomes" id="UP000814140"/>
    </source>
</evidence>
<dbReference type="Proteomes" id="UP000814140">
    <property type="component" value="Unassembled WGS sequence"/>
</dbReference>
<keyword evidence="2" id="KW-1185">Reference proteome</keyword>
<evidence type="ECO:0000313" key="1">
    <source>
        <dbReference type="EMBL" id="KAI0058007.1"/>
    </source>
</evidence>
<organism evidence="1 2">
    <name type="scientific">Artomyces pyxidatus</name>
    <dbReference type="NCBI Taxonomy" id="48021"/>
    <lineage>
        <taxon>Eukaryota</taxon>
        <taxon>Fungi</taxon>
        <taxon>Dikarya</taxon>
        <taxon>Basidiomycota</taxon>
        <taxon>Agaricomycotina</taxon>
        <taxon>Agaricomycetes</taxon>
        <taxon>Russulales</taxon>
        <taxon>Auriscalpiaceae</taxon>
        <taxon>Artomyces</taxon>
    </lineage>
</organism>
<protein>
    <submittedName>
        <fullName evidence="1">Uncharacterized protein</fullName>
    </submittedName>
</protein>
<proteinExistence type="predicted"/>
<dbReference type="EMBL" id="MU277240">
    <property type="protein sequence ID" value="KAI0058007.1"/>
    <property type="molecule type" value="Genomic_DNA"/>
</dbReference>
<reference evidence="1" key="1">
    <citation type="submission" date="2021-03" db="EMBL/GenBank/DDBJ databases">
        <authorList>
            <consortium name="DOE Joint Genome Institute"/>
            <person name="Ahrendt S."/>
            <person name="Looney B.P."/>
            <person name="Miyauchi S."/>
            <person name="Morin E."/>
            <person name="Drula E."/>
            <person name="Courty P.E."/>
            <person name="Chicoki N."/>
            <person name="Fauchery L."/>
            <person name="Kohler A."/>
            <person name="Kuo A."/>
            <person name="Labutti K."/>
            <person name="Pangilinan J."/>
            <person name="Lipzen A."/>
            <person name="Riley R."/>
            <person name="Andreopoulos W."/>
            <person name="He G."/>
            <person name="Johnson J."/>
            <person name="Barry K.W."/>
            <person name="Grigoriev I.V."/>
            <person name="Nagy L."/>
            <person name="Hibbett D."/>
            <person name="Henrissat B."/>
            <person name="Matheny P.B."/>
            <person name="Labbe J."/>
            <person name="Martin F."/>
        </authorList>
    </citation>
    <scope>NUCLEOTIDE SEQUENCE</scope>
    <source>
        <strain evidence="1">HHB10654</strain>
    </source>
</reference>
<accession>A0ACB8SP70</accession>
<gene>
    <name evidence="1" type="ORF">BV25DRAFT_1325802</name>
</gene>
<reference evidence="1" key="2">
    <citation type="journal article" date="2022" name="New Phytol.">
        <title>Evolutionary transition to the ectomycorrhizal habit in the genomes of a hyperdiverse lineage of mushroom-forming fungi.</title>
        <authorList>
            <person name="Looney B."/>
            <person name="Miyauchi S."/>
            <person name="Morin E."/>
            <person name="Drula E."/>
            <person name="Courty P.E."/>
            <person name="Kohler A."/>
            <person name="Kuo A."/>
            <person name="LaButti K."/>
            <person name="Pangilinan J."/>
            <person name="Lipzen A."/>
            <person name="Riley R."/>
            <person name="Andreopoulos W."/>
            <person name="He G."/>
            <person name="Johnson J."/>
            <person name="Nolan M."/>
            <person name="Tritt A."/>
            <person name="Barry K.W."/>
            <person name="Grigoriev I.V."/>
            <person name="Nagy L.G."/>
            <person name="Hibbett D."/>
            <person name="Henrissat B."/>
            <person name="Matheny P.B."/>
            <person name="Labbe J."/>
            <person name="Martin F.M."/>
        </authorList>
    </citation>
    <scope>NUCLEOTIDE SEQUENCE</scope>
    <source>
        <strain evidence="1">HHB10654</strain>
    </source>
</reference>
<comment type="caution">
    <text evidence="1">The sequence shown here is derived from an EMBL/GenBank/DDBJ whole genome shotgun (WGS) entry which is preliminary data.</text>
</comment>